<accession>A0ABP9ZHY3</accession>
<keyword evidence="4" id="KW-0788">Thiol protease</keyword>
<dbReference type="InterPro" id="IPR051202">
    <property type="entry name" value="Peptidase_C40"/>
</dbReference>
<sequence length="156" mass="16965">MKKFITKAAVTFMAFTSLLFAGAAVSSNNNSAHADTINQFNTVYNVAKAQLGTPYVYGATGNGGFDCSGFTSYIYKNSLGVTLPRTAQEQYNESTKVTRSNLQKGDLVFFGATKSSIFHVGMYIGGGKMIDAQNRGVIREKIHTPWWHVVGYGRVA</sequence>
<feature type="signal peptide" evidence="5">
    <location>
        <begin position="1"/>
        <end position="23"/>
    </location>
</feature>
<dbReference type="PANTHER" id="PTHR47053:SF1">
    <property type="entry name" value="MUREIN DD-ENDOPEPTIDASE MEPH-RELATED"/>
    <property type="match status" value="1"/>
</dbReference>
<dbReference type="RefSeq" id="WP_353317908.1">
    <property type="nucleotide sequence ID" value="NZ_BAABVV010000033.1"/>
</dbReference>
<keyword evidence="5" id="KW-0732">Signal</keyword>
<dbReference type="Proteomes" id="UP001438112">
    <property type="component" value="Unassembled WGS sequence"/>
</dbReference>
<dbReference type="EMBL" id="BAABVV010000033">
    <property type="protein sequence ID" value="GAA6114408.1"/>
    <property type="molecule type" value="Genomic_DNA"/>
</dbReference>
<evidence type="ECO:0000259" key="6">
    <source>
        <dbReference type="PROSITE" id="PS51935"/>
    </source>
</evidence>
<feature type="chain" id="PRO_5045078238" description="NlpC/P60 domain-containing protein" evidence="5">
    <location>
        <begin position="24"/>
        <end position="156"/>
    </location>
</feature>
<comment type="similarity">
    <text evidence="1">Belongs to the peptidase C40 family.</text>
</comment>
<evidence type="ECO:0000256" key="2">
    <source>
        <dbReference type="ARBA" id="ARBA00022670"/>
    </source>
</evidence>
<evidence type="ECO:0000313" key="8">
    <source>
        <dbReference type="Proteomes" id="UP001438112"/>
    </source>
</evidence>
<dbReference type="PROSITE" id="PS51935">
    <property type="entry name" value="NLPC_P60"/>
    <property type="match status" value="1"/>
</dbReference>
<evidence type="ECO:0000256" key="4">
    <source>
        <dbReference type="ARBA" id="ARBA00022807"/>
    </source>
</evidence>
<evidence type="ECO:0000256" key="3">
    <source>
        <dbReference type="ARBA" id="ARBA00022801"/>
    </source>
</evidence>
<dbReference type="Gene3D" id="3.90.1720.10">
    <property type="entry name" value="endopeptidase domain like (from Nostoc punctiforme)"/>
    <property type="match status" value="1"/>
</dbReference>
<proteinExistence type="inferred from homology"/>
<keyword evidence="2" id="KW-0645">Protease</keyword>
<gene>
    <name evidence="7" type="ORF">AP20H10_07710</name>
</gene>
<keyword evidence="3" id="KW-0378">Hydrolase</keyword>
<keyword evidence="8" id="KW-1185">Reference proteome</keyword>
<evidence type="ECO:0000313" key="7">
    <source>
        <dbReference type="EMBL" id="GAA6114408.1"/>
    </source>
</evidence>
<protein>
    <recommendedName>
        <fullName evidence="6">NlpC/P60 domain-containing protein</fullName>
    </recommendedName>
</protein>
<comment type="caution">
    <text evidence="7">The sequence shown here is derived from an EMBL/GenBank/DDBJ whole genome shotgun (WGS) entry which is preliminary data.</text>
</comment>
<dbReference type="InterPro" id="IPR000064">
    <property type="entry name" value="NLP_P60_dom"/>
</dbReference>
<feature type="domain" description="NlpC/P60" evidence="6">
    <location>
        <begin position="37"/>
        <end position="156"/>
    </location>
</feature>
<dbReference type="PANTHER" id="PTHR47053">
    <property type="entry name" value="MUREIN DD-ENDOPEPTIDASE MEPH-RELATED"/>
    <property type="match status" value="1"/>
</dbReference>
<name>A0ABP9ZHY3_9LACO</name>
<organism evidence="7 8">
    <name type="scientific">Apilactobacillus apinorum</name>
    <dbReference type="NCBI Taxonomy" id="1218495"/>
    <lineage>
        <taxon>Bacteria</taxon>
        <taxon>Bacillati</taxon>
        <taxon>Bacillota</taxon>
        <taxon>Bacilli</taxon>
        <taxon>Lactobacillales</taxon>
        <taxon>Lactobacillaceae</taxon>
        <taxon>Apilactobacillus</taxon>
    </lineage>
</organism>
<evidence type="ECO:0000256" key="1">
    <source>
        <dbReference type="ARBA" id="ARBA00007074"/>
    </source>
</evidence>
<dbReference type="Pfam" id="PF00877">
    <property type="entry name" value="NLPC_P60"/>
    <property type="match status" value="1"/>
</dbReference>
<dbReference type="InterPro" id="IPR038765">
    <property type="entry name" value="Papain-like_cys_pep_sf"/>
</dbReference>
<evidence type="ECO:0000256" key="5">
    <source>
        <dbReference type="SAM" id="SignalP"/>
    </source>
</evidence>
<reference evidence="7 8" key="1">
    <citation type="submission" date="2024-03" db="EMBL/GenBank/DDBJ databases">
        <title>Inconsistent identification of Apilactobacillus kunkeei-related strains obtained by well-developed overall genome related indices.</title>
        <authorList>
            <person name="Maeno S."/>
            <person name="Endo A."/>
        </authorList>
    </citation>
    <scope>NUCLEOTIDE SEQUENCE [LARGE SCALE GENOMIC DNA]</scope>
    <source>
        <strain evidence="7 8">20H-10</strain>
    </source>
</reference>
<dbReference type="SUPFAM" id="SSF54001">
    <property type="entry name" value="Cysteine proteinases"/>
    <property type="match status" value="1"/>
</dbReference>